<dbReference type="GO" id="GO:0005886">
    <property type="term" value="C:plasma membrane"/>
    <property type="evidence" value="ECO:0007669"/>
    <property type="project" value="UniProtKB-SubCell"/>
</dbReference>
<dbReference type="Proteomes" id="UP000757103">
    <property type="component" value="Unassembled WGS sequence"/>
</dbReference>
<dbReference type="GO" id="GO:0015379">
    <property type="term" value="F:potassium:chloride symporter activity"/>
    <property type="evidence" value="ECO:0007669"/>
    <property type="project" value="InterPro"/>
</dbReference>
<evidence type="ECO:0000256" key="5">
    <source>
        <dbReference type="ARBA" id="ARBA00022519"/>
    </source>
</evidence>
<dbReference type="InterPro" id="IPR004772">
    <property type="entry name" value="TrkH"/>
</dbReference>
<keyword evidence="4" id="KW-1003">Cell membrane</keyword>
<comment type="subcellular location">
    <subcellularLocation>
        <location evidence="1">Cell inner membrane</location>
        <topology evidence="1">Multi-pass membrane protein</topology>
    </subcellularLocation>
</comment>
<keyword evidence="6" id="KW-0633">Potassium transport</keyword>
<keyword evidence="11 13" id="KW-0472">Membrane</keyword>
<evidence type="ECO:0000256" key="3">
    <source>
        <dbReference type="ARBA" id="ARBA00022448"/>
    </source>
</evidence>
<dbReference type="PANTHER" id="PTHR32024">
    <property type="entry name" value="TRK SYSTEM POTASSIUM UPTAKE PROTEIN TRKG-RELATED"/>
    <property type="match status" value="1"/>
</dbReference>
<dbReference type="Pfam" id="PF02386">
    <property type="entry name" value="TrkH"/>
    <property type="match status" value="1"/>
</dbReference>
<feature type="transmembrane region" description="Helical" evidence="13">
    <location>
        <begin position="12"/>
        <end position="35"/>
    </location>
</feature>
<feature type="transmembrane region" description="Helical" evidence="13">
    <location>
        <begin position="398"/>
        <end position="421"/>
    </location>
</feature>
<feature type="transmembrane region" description="Helical" evidence="13">
    <location>
        <begin position="277"/>
        <end position="297"/>
    </location>
</feature>
<evidence type="ECO:0000313" key="15">
    <source>
        <dbReference type="Proteomes" id="UP000757103"/>
    </source>
</evidence>
<keyword evidence="10" id="KW-0406">Ion transport</keyword>
<feature type="transmembrane region" description="Helical" evidence="13">
    <location>
        <begin position="459"/>
        <end position="484"/>
    </location>
</feature>
<protein>
    <submittedName>
        <fullName evidence="14">TrkH family potassium uptake protein</fullName>
    </submittedName>
</protein>
<keyword evidence="7 13" id="KW-0812">Transmembrane</keyword>
<sequence>MAKINVRVILKFIGMLLCMEAVFMLVPYFVALFYGDGDAPAFLLSTLITAFTGGLLFYLFRNARNEVGKRESYLIVTSIWFFFTVFGMLPFCLMPNPLSITDAFFESVSGLTTTGASILVNVEAMPHGILFWRSFIQLIGGMGIILLTIAILPMLNHQGGLFLFNSEVTGISHEKLKPKIGETSKKLWYVYVSLTAILCLLLCLGPMEPFDAVCHAFSTMATGGFSTKQASLNYWNSAYIDYVITIFTFFAGINFALVYRAVTGDFKRLFSNEETRWYTFIVIGATLVVTAGLYATGQNDSFEETLRVSLAQVVTVITSTGYTVGDYVAWGPFFTTVFLLLMFFGACAGSTCGGAKIDRLVVLAKNTRNEFFRAIHPNAILPVRVNGKAISHEVVSKILAFILVYVMVLIAGSIILTALGLSIEESFGSTLSCLSNIGPGAGATGPVGSYAFIPNVGKWTLSFIMLIGRLELFTVLILFTSYFWKNS</sequence>
<feature type="binding site" evidence="12">
    <location>
        <position position="113"/>
    </location>
    <ligand>
        <name>K(+)</name>
        <dbReference type="ChEBI" id="CHEBI:29103"/>
    </ligand>
</feature>
<evidence type="ECO:0000256" key="9">
    <source>
        <dbReference type="ARBA" id="ARBA00022989"/>
    </source>
</evidence>
<feature type="binding site" evidence="12">
    <location>
        <position position="436"/>
    </location>
    <ligand>
        <name>K(+)</name>
        <dbReference type="ChEBI" id="CHEBI:29103"/>
    </ligand>
</feature>
<keyword evidence="12" id="KW-0479">Metal-binding</keyword>
<evidence type="ECO:0000256" key="4">
    <source>
        <dbReference type="ARBA" id="ARBA00022475"/>
    </source>
</evidence>
<dbReference type="PANTHER" id="PTHR32024:SF2">
    <property type="entry name" value="TRK SYSTEM POTASSIUM UPTAKE PROTEIN TRKG-RELATED"/>
    <property type="match status" value="1"/>
</dbReference>
<keyword evidence="8 12" id="KW-0630">Potassium</keyword>
<dbReference type="AlphaFoldDB" id="A0A921SUC8"/>
<keyword evidence="5" id="KW-0997">Cell inner membrane</keyword>
<keyword evidence="3" id="KW-0813">Transport</keyword>
<dbReference type="InterPro" id="IPR003445">
    <property type="entry name" value="Cat_transpt"/>
</dbReference>
<evidence type="ECO:0000256" key="1">
    <source>
        <dbReference type="ARBA" id="ARBA00004429"/>
    </source>
</evidence>
<evidence type="ECO:0000256" key="11">
    <source>
        <dbReference type="ARBA" id="ARBA00023136"/>
    </source>
</evidence>
<evidence type="ECO:0000256" key="10">
    <source>
        <dbReference type="ARBA" id="ARBA00023065"/>
    </source>
</evidence>
<reference evidence="14" key="1">
    <citation type="journal article" date="2021" name="PeerJ">
        <title>Extensive microbial diversity within the chicken gut microbiome revealed by metagenomics and culture.</title>
        <authorList>
            <person name="Gilroy R."/>
            <person name="Ravi A."/>
            <person name="Getino M."/>
            <person name="Pursley I."/>
            <person name="Horton D.L."/>
            <person name="Alikhan N.F."/>
            <person name="Baker D."/>
            <person name="Gharbi K."/>
            <person name="Hall N."/>
            <person name="Watson M."/>
            <person name="Adriaenssens E.M."/>
            <person name="Foster-Nyarko E."/>
            <person name="Jarju S."/>
            <person name="Secka A."/>
            <person name="Antonio M."/>
            <person name="Oren A."/>
            <person name="Chaudhuri R.R."/>
            <person name="La Ragione R."/>
            <person name="Hildebrand F."/>
            <person name="Pallen M.J."/>
        </authorList>
    </citation>
    <scope>NUCLEOTIDE SEQUENCE</scope>
    <source>
        <strain evidence="14">CHK121-7720</strain>
    </source>
</reference>
<organism evidence="14 15">
    <name type="scientific">Barnesiella viscericola</name>
    <dbReference type="NCBI Taxonomy" id="397865"/>
    <lineage>
        <taxon>Bacteria</taxon>
        <taxon>Pseudomonadati</taxon>
        <taxon>Bacteroidota</taxon>
        <taxon>Bacteroidia</taxon>
        <taxon>Bacteroidales</taxon>
        <taxon>Barnesiellaceae</taxon>
        <taxon>Barnesiella</taxon>
    </lineage>
</organism>
<gene>
    <name evidence="14" type="ORF">K8U91_03225</name>
</gene>
<feature type="transmembrane region" description="Helical" evidence="13">
    <location>
        <begin position="327"/>
        <end position="349"/>
    </location>
</feature>
<accession>A0A921SUC8</accession>
<evidence type="ECO:0000256" key="12">
    <source>
        <dbReference type="PIRSR" id="PIRSR006247-1"/>
    </source>
</evidence>
<feature type="binding site" evidence="12">
    <location>
        <position position="320"/>
    </location>
    <ligand>
        <name>K(+)</name>
        <dbReference type="ChEBI" id="CHEBI:29103"/>
    </ligand>
</feature>
<feature type="binding site" evidence="12">
    <location>
        <position position="114"/>
    </location>
    <ligand>
        <name>K(+)</name>
        <dbReference type="ChEBI" id="CHEBI:29103"/>
    </ligand>
</feature>
<dbReference type="EMBL" id="DYUD01000011">
    <property type="protein sequence ID" value="HJG88478.1"/>
    <property type="molecule type" value="Genomic_DNA"/>
</dbReference>
<feature type="binding site" evidence="12">
    <location>
        <position position="223"/>
    </location>
    <ligand>
        <name>K(+)</name>
        <dbReference type="ChEBI" id="CHEBI:29103"/>
    </ligand>
</feature>
<reference evidence="14" key="2">
    <citation type="submission" date="2021-09" db="EMBL/GenBank/DDBJ databases">
        <authorList>
            <person name="Gilroy R."/>
        </authorList>
    </citation>
    <scope>NUCLEOTIDE SEQUENCE</scope>
    <source>
        <strain evidence="14">CHK121-7720</strain>
    </source>
</reference>
<evidence type="ECO:0000256" key="13">
    <source>
        <dbReference type="SAM" id="Phobius"/>
    </source>
</evidence>
<keyword evidence="9 13" id="KW-1133">Transmembrane helix</keyword>
<evidence type="ECO:0000256" key="2">
    <source>
        <dbReference type="ARBA" id="ARBA00009137"/>
    </source>
</evidence>
<feature type="transmembrane region" description="Helical" evidence="13">
    <location>
        <begin position="187"/>
        <end position="207"/>
    </location>
</feature>
<name>A0A921SUC8_9BACT</name>
<evidence type="ECO:0000256" key="6">
    <source>
        <dbReference type="ARBA" id="ARBA00022538"/>
    </source>
</evidence>
<proteinExistence type="inferred from homology"/>
<evidence type="ECO:0000256" key="7">
    <source>
        <dbReference type="ARBA" id="ARBA00022692"/>
    </source>
</evidence>
<feature type="transmembrane region" description="Helical" evidence="13">
    <location>
        <begin position="72"/>
        <end position="91"/>
    </location>
</feature>
<feature type="transmembrane region" description="Helical" evidence="13">
    <location>
        <begin position="135"/>
        <end position="155"/>
    </location>
</feature>
<evidence type="ECO:0000256" key="8">
    <source>
        <dbReference type="ARBA" id="ARBA00022958"/>
    </source>
</evidence>
<dbReference type="GO" id="GO:0046872">
    <property type="term" value="F:metal ion binding"/>
    <property type="evidence" value="ECO:0007669"/>
    <property type="project" value="UniProtKB-KW"/>
</dbReference>
<dbReference type="PIRSF" id="PIRSF006247">
    <property type="entry name" value="TrkH"/>
    <property type="match status" value="1"/>
</dbReference>
<dbReference type="RefSeq" id="WP_273305514.1">
    <property type="nucleotide sequence ID" value="NZ_DYUD01000011.1"/>
</dbReference>
<comment type="similarity">
    <text evidence="2">Belongs to the TrkH potassium transport family.</text>
</comment>
<evidence type="ECO:0000313" key="14">
    <source>
        <dbReference type="EMBL" id="HJG88478.1"/>
    </source>
</evidence>
<comment type="caution">
    <text evidence="14">The sequence shown here is derived from an EMBL/GenBank/DDBJ whole genome shotgun (WGS) entry which is preliminary data.</text>
</comment>
<feature type="transmembrane region" description="Helical" evidence="13">
    <location>
        <begin position="239"/>
        <end position="257"/>
    </location>
</feature>
<feature type="transmembrane region" description="Helical" evidence="13">
    <location>
        <begin position="41"/>
        <end position="60"/>
    </location>
</feature>